<dbReference type="Proteomes" id="UP000660454">
    <property type="component" value="Unassembled WGS sequence"/>
</dbReference>
<feature type="transmembrane region" description="Helical" evidence="1">
    <location>
        <begin position="61"/>
        <end position="81"/>
    </location>
</feature>
<feature type="transmembrane region" description="Helical" evidence="1">
    <location>
        <begin position="263"/>
        <end position="282"/>
    </location>
</feature>
<reference evidence="2 3" key="1">
    <citation type="submission" date="2021-01" db="EMBL/GenBank/DDBJ databases">
        <title>Whole genome shotgun sequence of Microbispora siamensis NBRC 104113.</title>
        <authorList>
            <person name="Komaki H."/>
            <person name="Tamura T."/>
        </authorList>
    </citation>
    <scope>NUCLEOTIDE SEQUENCE [LARGE SCALE GENOMIC DNA]</scope>
    <source>
        <strain evidence="2 3">NBRC 104113</strain>
    </source>
</reference>
<dbReference type="Pfam" id="PF03988">
    <property type="entry name" value="DUF347"/>
    <property type="match status" value="4"/>
</dbReference>
<comment type="caution">
    <text evidence="2">The sequence shown here is derived from an EMBL/GenBank/DDBJ whole genome shotgun (WGS) entry which is preliminary data.</text>
</comment>
<protein>
    <recommendedName>
        <fullName evidence="4">Membrane-anchored protein</fullName>
    </recommendedName>
</protein>
<evidence type="ECO:0000313" key="3">
    <source>
        <dbReference type="Proteomes" id="UP000660454"/>
    </source>
</evidence>
<name>A0ABQ4H0Q9_9ACTN</name>
<keyword evidence="3" id="KW-1185">Reference proteome</keyword>
<feature type="transmembrane region" description="Helical" evidence="1">
    <location>
        <begin position="35"/>
        <end position="54"/>
    </location>
</feature>
<proteinExistence type="predicted"/>
<keyword evidence="1" id="KW-0812">Transmembrane</keyword>
<feature type="transmembrane region" description="Helical" evidence="1">
    <location>
        <begin position="152"/>
        <end position="172"/>
    </location>
</feature>
<dbReference type="EMBL" id="BOOF01000067">
    <property type="protein sequence ID" value="GIH67124.1"/>
    <property type="molecule type" value="Genomic_DNA"/>
</dbReference>
<dbReference type="InterPro" id="IPR007136">
    <property type="entry name" value="DUF347"/>
</dbReference>
<evidence type="ECO:0000256" key="1">
    <source>
        <dbReference type="SAM" id="Phobius"/>
    </source>
</evidence>
<evidence type="ECO:0000313" key="2">
    <source>
        <dbReference type="EMBL" id="GIH67124.1"/>
    </source>
</evidence>
<feature type="transmembrane region" description="Helical" evidence="1">
    <location>
        <begin position="209"/>
        <end position="229"/>
    </location>
</feature>
<feature type="transmembrane region" description="Helical" evidence="1">
    <location>
        <begin position="179"/>
        <end position="197"/>
    </location>
</feature>
<keyword evidence="1" id="KW-0472">Membrane</keyword>
<feature type="transmembrane region" description="Helical" evidence="1">
    <location>
        <begin position="87"/>
        <end position="107"/>
    </location>
</feature>
<keyword evidence="1" id="KW-1133">Transmembrane helix</keyword>
<organism evidence="2 3">
    <name type="scientific">Microbispora siamensis</name>
    <dbReference type="NCBI Taxonomy" id="564413"/>
    <lineage>
        <taxon>Bacteria</taxon>
        <taxon>Bacillati</taxon>
        <taxon>Actinomycetota</taxon>
        <taxon>Actinomycetes</taxon>
        <taxon>Streptosporangiales</taxon>
        <taxon>Streptosporangiaceae</taxon>
        <taxon>Microbispora</taxon>
    </lineage>
</organism>
<feature type="transmembrane region" description="Helical" evidence="1">
    <location>
        <begin position="127"/>
        <end position="146"/>
    </location>
</feature>
<gene>
    <name evidence="2" type="ORF">Msi02_79410</name>
</gene>
<accession>A0ABQ4H0Q9</accession>
<evidence type="ECO:0008006" key="4">
    <source>
        <dbReference type="Google" id="ProtNLM"/>
    </source>
</evidence>
<sequence>MPLVTATFWVIKILSTTMGETFADYLSVNVGLGPVVTDGLVFVVLAAALVLQASTRRHTPWIYWLSVVLVSISGTQITDFLTDTLGVSLYVSTALFAVLLAVVFTVWYRQEMTLSITAINTPRREAFYWGAILTTFALGTAAGDLSTEALSLGFRNGALIFGGAFLVTLVLWRIEAWQVAAFWAAYILTRPLGAAVGDLLTQDHSLGGLGLGATRTSVLFFAVIVVLVGREQVATTRARRAGAHSADIGGKSGRASLGRPSDLVWAAAGIAAVVGIGGWLSAGATGQTPGSRVAAAGSADSIGGAAGDSTAAGAAKARRVVSPKLGDLSSFAVIIDDVNALTAKGDLAGAKTRIKDLEVAWDAAEAGLKPRSPQDWHALDDAIDGALTALRAGNPTRAQCVAALQTLEKTLNRQQG</sequence>